<accession>A0A4R2N4Q7</accession>
<gene>
    <name evidence="1" type="ORF">EV674_12433</name>
</gene>
<name>A0A4R2N4Q7_9BURK</name>
<dbReference type="EMBL" id="SLXH01000024">
    <property type="protein sequence ID" value="TCP15446.1"/>
    <property type="molecule type" value="Genomic_DNA"/>
</dbReference>
<comment type="caution">
    <text evidence="1">The sequence shown here is derived from an EMBL/GenBank/DDBJ whole genome shotgun (WGS) entry which is preliminary data.</text>
</comment>
<reference evidence="1 2" key="1">
    <citation type="submission" date="2019-03" db="EMBL/GenBank/DDBJ databases">
        <title>Genomic Encyclopedia of Type Strains, Phase IV (KMG-IV): sequencing the most valuable type-strain genomes for metagenomic binning, comparative biology and taxonomic classification.</title>
        <authorList>
            <person name="Goeker M."/>
        </authorList>
    </citation>
    <scope>NUCLEOTIDE SEQUENCE [LARGE SCALE GENOMIC DNA]</scope>
    <source>
        <strain evidence="1 2">DSM 1837</strain>
    </source>
</reference>
<protein>
    <submittedName>
        <fullName evidence="1">Uncharacterized protein</fullName>
    </submittedName>
</protein>
<dbReference type="Proteomes" id="UP000295182">
    <property type="component" value="Unassembled WGS sequence"/>
</dbReference>
<keyword evidence="2" id="KW-1185">Reference proteome</keyword>
<evidence type="ECO:0000313" key="1">
    <source>
        <dbReference type="EMBL" id="TCP15446.1"/>
    </source>
</evidence>
<organism evidence="1 2">
    <name type="scientific">Simplicispira metamorpha</name>
    <dbReference type="NCBI Taxonomy" id="80881"/>
    <lineage>
        <taxon>Bacteria</taxon>
        <taxon>Pseudomonadati</taxon>
        <taxon>Pseudomonadota</taxon>
        <taxon>Betaproteobacteria</taxon>
        <taxon>Burkholderiales</taxon>
        <taxon>Comamonadaceae</taxon>
        <taxon>Simplicispira</taxon>
    </lineage>
</organism>
<proteinExistence type="predicted"/>
<sequence length="43" mass="4385">MTTLSLKSQPQAALDTLASVARAALTAACGKTRPVCVLDAVLQ</sequence>
<dbReference type="AlphaFoldDB" id="A0A4R2N4Q7"/>
<evidence type="ECO:0000313" key="2">
    <source>
        <dbReference type="Proteomes" id="UP000295182"/>
    </source>
</evidence>
<dbReference type="RefSeq" id="WP_277749424.1">
    <property type="nucleotide sequence ID" value="NZ_QXNC01000021.1"/>
</dbReference>